<dbReference type="STRING" id="1117707.VQ7734_03422"/>
<evidence type="ECO:0000313" key="3">
    <source>
        <dbReference type="Proteomes" id="UP000184600"/>
    </source>
</evidence>
<name>A0A1M7YYK5_9VIBR</name>
<proteinExistence type="predicted"/>
<accession>A0A1M7YYK5</accession>
<dbReference type="AlphaFoldDB" id="A0A1M7YYK5"/>
<keyword evidence="1" id="KW-1133">Transmembrane helix</keyword>
<reference evidence="3" key="1">
    <citation type="submission" date="2016-12" db="EMBL/GenBank/DDBJ databases">
        <authorList>
            <person name="Rodrigo-Torres L."/>
            <person name="Arahal R.D."/>
            <person name="Lucena T."/>
        </authorList>
    </citation>
    <scope>NUCLEOTIDE SEQUENCE [LARGE SCALE GENOMIC DNA]</scope>
</reference>
<keyword evidence="1" id="KW-0472">Membrane</keyword>
<gene>
    <name evidence="2" type="ORF">VQ7734_03422</name>
</gene>
<keyword evidence="1" id="KW-0812">Transmembrane</keyword>
<evidence type="ECO:0000256" key="1">
    <source>
        <dbReference type="SAM" id="Phobius"/>
    </source>
</evidence>
<keyword evidence="3" id="KW-1185">Reference proteome</keyword>
<feature type="transmembrane region" description="Helical" evidence="1">
    <location>
        <begin position="12"/>
        <end position="33"/>
    </location>
</feature>
<evidence type="ECO:0000313" key="2">
    <source>
        <dbReference type="EMBL" id="SHO57652.1"/>
    </source>
</evidence>
<protein>
    <submittedName>
        <fullName evidence="2">Uncharacterized protein</fullName>
    </submittedName>
</protein>
<sequence length="67" mass="7508">MIDVSKKPSQYLPIMVILGSVCITTRSVGTRLFHDRCEQKNQSISANHGNFWLGMHSHAEHGNEVIS</sequence>
<organism evidence="2 3">
    <name type="scientific">Vibrio quintilis</name>
    <dbReference type="NCBI Taxonomy" id="1117707"/>
    <lineage>
        <taxon>Bacteria</taxon>
        <taxon>Pseudomonadati</taxon>
        <taxon>Pseudomonadota</taxon>
        <taxon>Gammaproteobacteria</taxon>
        <taxon>Vibrionales</taxon>
        <taxon>Vibrionaceae</taxon>
        <taxon>Vibrio</taxon>
    </lineage>
</organism>
<dbReference type="EMBL" id="FRFG01000044">
    <property type="protein sequence ID" value="SHO57652.1"/>
    <property type="molecule type" value="Genomic_DNA"/>
</dbReference>
<dbReference type="Proteomes" id="UP000184600">
    <property type="component" value="Unassembled WGS sequence"/>
</dbReference>